<dbReference type="InterPro" id="IPR003661">
    <property type="entry name" value="HisK_dim/P_dom"/>
</dbReference>
<name>A0A3R7D9B2_9EURY</name>
<feature type="transmembrane region" description="Helical" evidence="7">
    <location>
        <begin position="145"/>
        <end position="167"/>
    </location>
</feature>
<dbReference type="Gene3D" id="3.30.450.20">
    <property type="entry name" value="PAS domain"/>
    <property type="match status" value="1"/>
</dbReference>
<dbReference type="Pfam" id="PF16927">
    <property type="entry name" value="HisKA_7TM"/>
    <property type="match status" value="1"/>
</dbReference>
<dbReference type="InterPro" id="IPR003594">
    <property type="entry name" value="HATPase_dom"/>
</dbReference>
<dbReference type="RefSeq" id="WP_120243984.1">
    <property type="nucleotide sequence ID" value="NZ_RAPO01000002.1"/>
</dbReference>
<dbReference type="Pfam" id="PF02518">
    <property type="entry name" value="HATPase_c"/>
    <property type="match status" value="1"/>
</dbReference>
<evidence type="ECO:0000313" key="10">
    <source>
        <dbReference type="Proteomes" id="UP000283805"/>
    </source>
</evidence>
<keyword evidence="7" id="KW-1133">Transmembrane helix</keyword>
<dbReference type="Gene3D" id="3.30.450.40">
    <property type="match status" value="1"/>
</dbReference>
<feature type="transmembrane region" description="Helical" evidence="7">
    <location>
        <begin position="6"/>
        <end position="25"/>
    </location>
</feature>
<dbReference type="Gene3D" id="3.30.565.10">
    <property type="entry name" value="Histidine kinase-like ATPase, C-terminal domain"/>
    <property type="match status" value="1"/>
</dbReference>
<feature type="transmembrane region" description="Helical" evidence="7">
    <location>
        <begin position="37"/>
        <end position="56"/>
    </location>
</feature>
<dbReference type="SUPFAM" id="SSF55874">
    <property type="entry name" value="ATPase domain of HSP90 chaperone/DNA topoisomerase II/histidine kinase"/>
    <property type="match status" value="1"/>
</dbReference>
<feature type="transmembrane region" description="Helical" evidence="7">
    <location>
        <begin position="62"/>
        <end position="85"/>
    </location>
</feature>
<sequence length="723" mass="79101">MLENVLLALIFASAGIGFLLGHVAWRRTEVPGGRTYAVHMVVHGLWSLFYGGQLASDSATGMAVFDAATATASVFAAFTWLVFVLEYTGRTEWLSPRRLAPMFAQPAAYAALYVTNPVHGLVYDAVTVERGWGVSYVVVEGSSLFYLQILVIYTVLAVGVALLGSFVLRSRNLYRRQTATILIAALVVIAGNLLWVASLEGGENGLDLTPLFFGVNGIVIGWALFRYDFLNLVPVAADTLIEAMDDPVLVFDDERRLIDYNRSAQAVFSLEDDDFEEPIEPLLADVDAETERSVRVTGGSIERNDGDDAIEPERGDAVYQPSRTALTDHRDVTRGELIVFRDVTAQKRREADLEELQAGTRDLMEAETREAVAAATMEKARSILGDPFVGVLLYDDEREELVSASLSDETYLELEDKEMCVDGGIVWETYERGETRILGRDALGRGQYAHLPLEAVLLYPLADHGVIGVGIEEGADVAFSDDDVRLIEILGLTAEAAMDRAAREEELEARRAELAERNERLDEFANVVSHDLRNPLNTADGYLELARSASTGGDEHFDRIESAHARMKRLIDDVLTLARQGTDVTDPDPVAVADAARAAWGTAGAQEGHLEVEIDAVVRADEQRLRTVFENLFRNAREHAGEQATVTVGADEDRLFVADDGPGIDPDRCEEVFERGYSTRADGTGFGLSIVERIATAHGWTISVGESAAGGAVFTFHGVEFED</sequence>
<dbReference type="InterPro" id="IPR036097">
    <property type="entry name" value="HisK_dim/P_sf"/>
</dbReference>
<keyword evidence="10" id="KW-1185">Reference proteome</keyword>
<keyword evidence="7" id="KW-0472">Membrane</keyword>
<reference evidence="9 10" key="1">
    <citation type="submission" date="2018-09" db="EMBL/GenBank/DDBJ databases">
        <title>Genomic Encyclopedia of Archaeal and Bacterial Type Strains, Phase II (KMG-II): from individual species to whole genera.</title>
        <authorList>
            <person name="Goeker M."/>
        </authorList>
    </citation>
    <scope>NUCLEOTIDE SEQUENCE [LARGE SCALE GENOMIC DNA]</scope>
    <source>
        <strain evidence="9 10">DSM 13151</strain>
    </source>
</reference>
<dbReference type="EC" id="2.7.13.3" evidence="2"/>
<dbReference type="InterPro" id="IPR000014">
    <property type="entry name" value="PAS"/>
</dbReference>
<organism evidence="9 10">
    <name type="scientific">Halopiger aswanensis</name>
    <dbReference type="NCBI Taxonomy" id="148449"/>
    <lineage>
        <taxon>Archaea</taxon>
        <taxon>Methanobacteriati</taxon>
        <taxon>Methanobacteriota</taxon>
        <taxon>Stenosarchaea group</taxon>
        <taxon>Halobacteria</taxon>
        <taxon>Halobacteriales</taxon>
        <taxon>Natrialbaceae</taxon>
        <taxon>Halopiger</taxon>
    </lineage>
</organism>
<dbReference type="Pfam" id="PF13185">
    <property type="entry name" value="GAF_2"/>
    <property type="match status" value="1"/>
</dbReference>
<gene>
    <name evidence="9" type="ORF">ATJ93_1490</name>
</gene>
<dbReference type="SMART" id="SM00388">
    <property type="entry name" value="HisKA"/>
    <property type="match status" value="1"/>
</dbReference>
<dbReference type="PANTHER" id="PTHR43711">
    <property type="entry name" value="TWO-COMPONENT HISTIDINE KINASE"/>
    <property type="match status" value="1"/>
</dbReference>
<dbReference type="InterPro" id="IPR050736">
    <property type="entry name" value="Sensor_HK_Regulatory"/>
</dbReference>
<comment type="caution">
    <text evidence="9">The sequence shown here is derived from an EMBL/GenBank/DDBJ whole genome shotgun (WGS) entry which is preliminary data.</text>
</comment>
<dbReference type="CDD" id="cd00075">
    <property type="entry name" value="HATPase"/>
    <property type="match status" value="1"/>
</dbReference>
<dbReference type="OrthoDB" id="8127at2157"/>
<dbReference type="InterPro" id="IPR031621">
    <property type="entry name" value="HisKA_7TM"/>
</dbReference>
<feature type="transmembrane region" description="Helical" evidence="7">
    <location>
        <begin position="179"/>
        <end position="196"/>
    </location>
</feature>
<dbReference type="InterPro" id="IPR036890">
    <property type="entry name" value="HATPase_C_sf"/>
</dbReference>
<dbReference type="AlphaFoldDB" id="A0A3R7D9B2"/>
<feature type="domain" description="Histidine kinase" evidence="8">
    <location>
        <begin position="527"/>
        <end position="716"/>
    </location>
</feature>
<accession>A0A3R7D9B2</accession>
<keyword evidence="7" id="KW-0812">Transmembrane</keyword>
<dbReference type="PROSITE" id="PS50109">
    <property type="entry name" value="HIS_KIN"/>
    <property type="match status" value="1"/>
</dbReference>
<evidence type="ECO:0000256" key="2">
    <source>
        <dbReference type="ARBA" id="ARBA00012438"/>
    </source>
</evidence>
<evidence type="ECO:0000256" key="4">
    <source>
        <dbReference type="ARBA" id="ARBA00022679"/>
    </source>
</evidence>
<keyword evidence="6" id="KW-0902">Two-component regulatory system</keyword>
<evidence type="ECO:0000256" key="3">
    <source>
        <dbReference type="ARBA" id="ARBA00022553"/>
    </source>
</evidence>
<evidence type="ECO:0000256" key="7">
    <source>
        <dbReference type="SAM" id="Phobius"/>
    </source>
</evidence>
<dbReference type="SMART" id="SM00387">
    <property type="entry name" value="HATPase_c"/>
    <property type="match status" value="1"/>
</dbReference>
<dbReference type="CDD" id="cd00082">
    <property type="entry name" value="HisKA"/>
    <property type="match status" value="1"/>
</dbReference>
<dbReference type="InterPro" id="IPR029016">
    <property type="entry name" value="GAF-like_dom_sf"/>
</dbReference>
<dbReference type="InterPro" id="IPR005467">
    <property type="entry name" value="His_kinase_dom"/>
</dbReference>
<dbReference type="Pfam" id="PF13188">
    <property type="entry name" value="PAS_8"/>
    <property type="match status" value="1"/>
</dbReference>
<dbReference type="SUPFAM" id="SSF47384">
    <property type="entry name" value="Homodimeric domain of signal transducing histidine kinase"/>
    <property type="match status" value="1"/>
</dbReference>
<proteinExistence type="predicted"/>
<evidence type="ECO:0000313" key="9">
    <source>
        <dbReference type="EMBL" id="RKD94653.1"/>
    </source>
</evidence>
<dbReference type="InterPro" id="IPR004358">
    <property type="entry name" value="Sig_transdc_His_kin-like_C"/>
</dbReference>
<dbReference type="GO" id="GO:0000155">
    <property type="term" value="F:phosphorelay sensor kinase activity"/>
    <property type="evidence" value="ECO:0007669"/>
    <property type="project" value="InterPro"/>
</dbReference>
<comment type="catalytic activity">
    <reaction evidence="1">
        <text>ATP + protein L-histidine = ADP + protein N-phospho-L-histidine.</text>
        <dbReference type="EC" id="2.7.13.3"/>
    </reaction>
</comment>
<evidence type="ECO:0000256" key="5">
    <source>
        <dbReference type="ARBA" id="ARBA00022777"/>
    </source>
</evidence>
<dbReference type="Proteomes" id="UP000283805">
    <property type="component" value="Unassembled WGS sequence"/>
</dbReference>
<protein>
    <recommendedName>
        <fullName evidence="2">histidine kinase</fullName>
        <ecNumber evidence="2">2.7.13.3</ecNumber>
    </recommendedName>
</protein>
<dbReference type="PRINTS" id="PR00344">
    <property type="entry name" value="BCTRLSENSOR"/>
</dbReference>
<evidence type="ECO:0000256" key="1">
    <source>
        <dbReference type="ARBA" id="ARBA00000085"/>
    </source>
</evidence>
<dbReference type="EMBL" id="RAPO01000002">
    <property type="protein sequence ID" value="RKD94653.1"/>
    <property type="molecule type" value="Genomic_DNA"/>
</dbReference>
<evidence type="ECO:0000256" key="6">
    <source>
        <dbReference type="ARBA" id="ARBA00023012"/>
    </source>
</evidence>
<dbReference type="Gene3D" id="1.10.287.130">
    <property type="match status" value="1"/>
</dbReference>
<keyword evidence="4" id="KW-0808">Transferase</keyword>
<feature type="transmembrane region" description="Helical" evidence="7">
    <location>
        <begin position="106"/>
        <end position="125"/>
    </location>
</feature>
<dbReference type="Pfam" id="PF00512">
    <property type="entry name" value="HisKA"/>
    <property type="match status" value="1"/>
</dbReference>
<keyword evidence="3" id="KW-0597">Phosphoprotein</keyword>
<dbReference type="PANTHER" id="PTHR43711:SF1">
    <property type="entry name" value="HISTIDINE KINASE 1"/>
    <property type="match status" value="1"/>
</dbReference>
<keyword evidence="5 9" id="KW-0418">Kinase</keyword>
<dbReference type="SUPFAM" id="SSF55781">
    <property type="entry name" value="GAF domain-like"/>
    <property type="match status" value="1"/>
</dbReference>
<dbReference type="InterPro" id="IPR003018">
    <property type="entry name" value="GAF"/>
</dbReference>
<evidence type="ECO:0000259" key="8">
    <source>
        <dbReference type="PROSITE" id="PS50109"/>
    </source>
</evidence>